<evidence type="ECO:0000256" key="2">
    <source>
        <dbReference type="ARBA" id="ARBA00022679"/>
    </source>
</evidence>
<evidence type="ECO:0000256" key="3">
    <source>
        <dbReference type="RuleBase" id="RU361155"/>
    </source>
</evidence>
<reference evidence="5" key="1">
    <citation type="thesis" date="2020" institute="ProQuest LLC" country="789 East Eisenhower Parkway, Ann Arbor, MI, USA">
        <title>Comparative Genomics and Chromosome Evolution.</title>
        <authorList>
            <person name="Mudd A.B."/>
        </authorList>
    </citation>
    <scope>NUCLEOTIDE SEQUENCE</scope>
    <source>
        <strain evidence="5">237g6f4</strain>
        <tissue evidence="5">Blood</tissue>
    </source>
</reference>
<keyword evidence="6" id="KW-1185">Reference proteome</keyword>
<dbReference type="PANTHER" id="PTHR11783">
    <property type="entry name" value="SULFOTRANSFERASE SULT"/>
    <property type="match status" value="1"/>
</dbReference>
<dbReference type="EC" id="2.8.2.-" evidence="3"/>
<dbReference type="SUPFAM" id="SSF52540">
    <property type="entry name" value="P-loop containing nucleoside triphosphate hydrolases"/>
    <property type="match status" value="1"/>
</dbReference>
<evidence type="ECO:0000313" key="6">
    <source>
        <dbReference type="Proteomes" id="UP000824782"/>
    </source>
</evidence>
<sequence length="310" mass="36016">MSGSEKQNMTNLEKFQAEMKRIVEQANNMTPEEMQFSYKGVLYPSLLCSEASFQAMESFEAREDDVLIITYPKCGTNWTIQILHQMLFLLHNKEPTLDQAMLEFGKPEKYEDLKQKPSPRVLSSHVTYENIPKSFFEKKTKILIILRNPKDAAVSYYHFTNNNPVLPSYSSWDLFFKDFLAGEVIYGSYFDHALGLEKHIDDENILVLTFEDMKADLPAELRKINDFYGLNLTDEQIQIVEEKSTFKSMKEKSGDTHGKLGNVFFRKGEIGDWKSLFTEEQSKELDAKFEKYLAGTKLGEKINYHKYCTF</sequence>
<dbReference type="InterPro" id="IPR027417">
    <property type="entry name" value="P-loop_NTPase"/>
</dbReference>
<dbReference type="Gene3D" id="3.40.50.300">
    <property type="entry name" value="P-loop containing nucleotide triphosphate hydrolases"/>
    <property type="match status" value="1"/>
</dbReference>
<dbReference type="GO" id="GO:0008146">
    <property type="term" value="F:sulfotransferase activity"/>
    <property type="evidence" value="ECO:0007669"/>
    <property type="project" value="InterPro"/>
</dbReference>
<keyword evidence="2 3" id="KW-0808">Transferase</keyword>
<dbReference type="InterPro" id="IPR000863">
    <property type="entry name" value="Sulfotransferase_dom"/>
</dbReference>
<name>A0AAV7CEK7_ENGPU</name>
<protein>
    <recommendedName>
        <fullName evidence="3">Sulfotransferase</fullName>
        <ecNumber evidence="3">2.8.2.-</ecNumber>
    </recommendedName>
</protein>
<evidence type="ECO:0000256" key="1">
    <source>
        <dbReference type="ARBA" id="ARBA00005771"/>
    </source>
</evidence>
<accession>A0AAV7CEK7</accession>
<proteinExistence type="inferred from homology"/>
<feature type="domain" description="Sulfotransferase" evidence="4">
    <location>
        <begin position="64"/>
        <end position="296"/>
    </location>
</feature>
<evidence type="ECO:0000313" key="5">
    <source>
        <dbReference type="EMBL" id="KAG8583497.1"/>
    </source>
</evidence>
<evidence type="ECO:0000259" key="4">
    <source>
        <dbReference type="Pfam" id="PF00685"/>
    </source>
</evidence>
<dbReference type="EMBL" id="WNYA01000003">
    <property type="protein sequence ID" value="KAG8583497.1"/>
    <property type="molecule type" value="Genomic_DNA"/>
</dbReference>
<dbReference type="AlphaFoldDB" id="A0AAV7CEK7"/>
<dbReference type="Proteomes" id="UP000824782">
    <property type="component" value="Unassembled WGS sequence"/>
</dbReference>
<dbReference type="Pfam" id="PF00685">
    <property type="entry name" value="Sulfotransfer_1"/>
    <property type="match status" value="1"/>
</dbReference>
<organism evidence="5 6">
    <name type="scientific">Engystomops pustulosus</name>
    <name type="common">Tungara frog</name>
    <name type="synonym">Physalaemus pustulosus</name>
    <dbReference type="NCBI Taxonomy" id="76066"/>
    <lineage>
        <taxon>Eukaryota</taxon>
        <taxon>Metazoa</taxon>
        <taxon>Chordata</taxon>
        <taxon>Craniata</taxon>
        <taxon>Vertebrata</taxon>
        <taxon>Euteleostomi</taxon>
        <taxon>Amphibia</taxon>
        <taxon>Batrachia</taxon>
        <taxon>Anura</taxon>
        <taxon>Neobatrachia</taxon>
        <taxon>Hyloidea</taxon>
        <taxon>Leptodactylidae</taxon>
        <taxon>Leiuperinae</taxon>
        <taxon>Engystomops</taxon>
    </lineage>
</organism>
<comment type="similarity">
    <text evidence="1 3">Belongs to the sulfotransferase 1 family.</text>
</comment>
<gene>
    <name evidence="5" type="ORF">GDO81_008444</name>
</gene>
<comment type="caution">
    <text evidence="5">The sequence shown here is derived from an EMBL/GenBank/DDBJ whole genome shotgun (WGS) entry which is preliminary data.</text>
</comment>